<dbReference type="GO" id="GO:0008233">
    <property type="term" value="F:peptidase activity"/>
    <property type="evidence" value="ECO:0007669"/>
    <property type="project" value="UniProtKB-KW"/>
</dbReference>
<dbReference type="InterPro" id="IPR050052">
    <property type="entry name" value="ATP-dep_Clp_protease_ClpX"/>
</dbReference>
<name>A0A6B3QXC8_9FLAO</name>
<protein>
    <recommendedName>
        <fullName evidence="6">ATP-dependent Clp protease ATP-binding subunit ClpX</fullName>
    </recommendedName>
</protein>
<dbReference type="PANTHER" id="PTHR48102:SF7">
    <property type="entry name" value="ATP-DEPENDENT CLP PROTEASE ATP-BINDING SUBUNIT CLPX-LIKE, MITOCHONDRIAL"/>
    <property type="match status" value="1"/>
</dbReference>
<dbReference type="GO" id="GO:0016887">
    <property type="term" value="F:ATP hydrolysis activity"/>
    <property type="evidence" value="ECO:0007669"/>
    <property type="project" value="InterPro"/>
</dbReference>
<dbReference type="Gene3D" id="1.10.8.60">
    <property type="match status" value="1"/>
</dbReference>
<evidence type="ECO:0000256" key="4">
    <source>
        <dbReference type="ARBA" id="ARBA00022840"/>
    </source>
</evidence>
<dbReference type="GO" id="GO:0140662">
    <property type="term" value="F:ATP-dependent protein folding chaperone"/>
    <property type="evidence" value="ECO:0007669"/>
    <property type="project" value="InterPro"/>
</dbReference>
<dbReference type="InterPro" id="IPR010603">
    <property type="entry name" value="Znf_CppX_C4"/>
</dbReference>
<dbReference type="SUPFAM" id="SSF57716">
    <property type="entry name" value="Glucocorticoid receptor-like (DNA-binding domain)"/>
    <property type="match status" value="1"/>
</dbReference>
<proteinExistence type="inferred from homology"/>
<dbReference type="InterPro" id="IPR003593">
    <property type="entry name" value="AAA+_ATPase"/>
</dbReference>
<dbReference type="GO" id="GO:0051603">
    <property type="term" value="P:proteolysis involved in protein catabolic process"/>
    <property type="evidence" value="ECO:0007669"/>
    <property type="project" value="TreeGrafter"/>
</dbReference>
<gene>
    <name evidence="6 9" type="primary">clpX</name>
    <name evidence="9" type="ORF">G3567_01280</name>
</gene>
<comment type="function">
    <text evidence="6">ATP-dependent specificity component of the Clp protease. It directs the protease to specific substrates. Can perform chaperone functions in the absence of ClpP.</text>
</comment>
<keyword evidence="1 6" id="KW-0479">Metal-binding</keyword>
<dbReference type="AlphaFoldDB" id="A0A6B3QXC8"/>
<dbReference type="Gene3D" id="6.20.220.10">
    <property type="entry name" value="ClpX chaperone, C4-type zinc finger domain"/>
    <property type="match status" value="1"/>
</dbReference>
<dbReference type="SMART" id="SM01086">
    <property type="entry name" value="ClpB_D2-small"/>
    <property type="match status" value="1"/>
</dbReference>
<evidence type="ECO:0000256" key="7">
    <source>
        <dbReference type="PROSITE-ProRule" id="PRU01250"/>
    </source>
</evidence>
<dbReference type="FunFam" id="1.10.8.60:FF:000002">
    <property type="entry name" value="ATP-dependent Clp protease ATP-binding subunit ClpX"/>
    <property type="match status" value="1"/>
</dbReference>
<dbReference type="InterPro" id="IPR025662">
    <property type="entry name" value="Sigma_54_int_dom_ATP-bd_1"/>
</dbReference>
<dbReference type="GO" id="GO:0005524">
    <property type="term" value="F:ATP binding"/>
    <property type="evidence" value="ECO:0007669"/>
    <property type="project" value="UniProtKB-UniRule"/>
</dbReference>
<dbReference type="InterPro" id="IPR046425">
    <property type="entry name" value="ClpX_bact"/>
</dbReference>
<keyword evidence="2 6" id="KW-0547">Nucleotide-binding</keyword>
<keyword evidence="9" id="KW-0378">Hydrolase</keyword>
<comment type="similarity">
    <text evidence="6 7">Belongs to the ClpX chaperone family.</text>
</comment>
<comment type="caution">
    <text evidence="9">The sequence shown here is derived from an EMBL/GenBank/DDBJ whole genome shotgun (WGS) entry which is preliminary data.</text>
</comment>
<evidence type="ECO:0000256" key="2">
    <source>
        <dbReference type="ARBA" id="ARBA00022741"/>
    </source>
</evidence>
<evidence type="ECO:0000256" key="6">
    <source>
        <dbReference type="HAMAP-Rule" id="MF_00175"/>
    </source>
</evidence>
<dbReference type="InterPro" id="IPR027417">
    <property type="entry name" value="P-loop_NTPase"/>
</dbReference>
<dbReference type="InterPro" id="IPR038366">
    <property type="entry name" value="Znf_CppX_C4_sf"/>
</dbReference>
<feature type="domain" description="ClpX-type ZB" evidence="8">
    <location>
        <begin position="1"/>
        <end position="49"/>
    </location>
</feature>
<dbReference type="SMART" id="SM00994">
    <property type="entry name" value="zf-C4_ClpX"/>
    <property type="match status" value="1"/>
</dbReference>
<dbReference type="GO" id="GO:0051301">
    <property type="term" value="P:cell division"/>
    <property type="evidence" value="ECO:0007669"/>
    <property type="project" value="TreeGrafter"/>
</dbReference>
<feature type="binding site" evidence="6 7">
    <location>
        <position position="30"/>
    </location>
    <ligand>
        <name>Zn(2+)</name>
        <dbReference type="ChEBI" id="CHEBI:29105"/>
    </ligand>
</feature>
<dbReference type="PANTHER" id="PTHR48102">
    <property type="entry name" value="ATP-DEPENDENT CLP PROTEASE ATP-BINDING SUBUNIT CLPX-LIKE, MITOCHONDRIAL-RELATED"/>
    <property type="match status" value="1"/>
</dbReference>
<keyword evidence="10" id="KW-1185">Reference proteome</keyword>
<dbReference type="NCBIfam" id="NF003745">
    <property type="entry name" value="PRK05342.1"/>
    <property type="match status" value="1"/>
</dbReference>
<organism evidence="9 10">
    <name type="scientific">Psychroflexus aurantiacus</name>
    <dbReference type="NCBI Taxonomy" id="2709310"/>
    <lineage>
        <taxon>Bacteria</taxon>
        <taxon>Pseudomonadati</taxon>
        <taxon>Bacteroidota</taxon>
        <taxon>Flavobacteriia</taxon>
        <taxon>Flavobacteriales</taxon>
        <taxon>Flavobacteriaceae</taxon>
        <taxon>Psychroflexus</taxon>
    </lineage>
</organism>
<dbReference type="Pfam" id="PF10431">
    <property type="entry name" value="ClpB_D2-small"/>
    <property type="match status" value="1"/>
</dbReference>
<dbReference type="SUPFAM" id="SSF52540">
    <property type="entry name" value="P-loop containing nucleoside triphosphate hydrolases"/>
    <property type="match status" value="1"/>
</dbReference>
<dbReference type="GO" id="GO:0046983">
    <property type="term" value="F:protein dimerization activity"/>
    <property type="evidence" value="ECO:0007669"/>
    <property type="project" value="UniProtKB-UniRule"/>
</dbReference>
<keyword evidence="9" id="KW-0645">Protease</keyword>
<keyword evidence="3 6" id="KW-0862">Zinc</keyword>
<dbReference type="InterPro" id="IPR003959">
    <property type="entry name" value="ATPase_AAA_core"/>
</dbReference>
<dbReference type="Pfam" id="PF06689">
    <property type="entry name" value="zf-C4_ClpX"/>
    <property type="match status" value="1"/>
</dbReference>
<dbReference type="GO" id="GO:0008270">
    <property type="term" value="F:zinc ion binding"/>
    <property type="evidence" value="ECO:0007669"/>
    <property type="project" value="UniProtKB-UniRule"/>
</dbReference>
<evidence type="ECO:0000256" key="3">
    <source>
        <dbReference type="ARBA" id="ARBA00022833"/>
    </source>
</evidence>
<comment type="caution">
    <text evidence="6">Lacks conserved residue(s) required for the propagation of feature annotation.</text>
</comment>
<dbReference type="CDD" id="cd19497">
    <property type="entry name" value="RecA-like_ClpX"/>
    <property type="match status" value="1"/>
</dbReference>
<dbReference type="PROSITE" id="PS51902">
    <property type="entry name" value="CLPX_ZB"/>
    <property type="match status" value="1"/>
</dbReference>
<evidence type="ECO:0000313" key="10">
    <source>
        <dbReference type="Proteomes" id="UP000478505"/>
    </source>
</evidence>
<dbReference type="InterPro" id="IPR019489">
    <property type="entry name" value="Clp_ATPase_C"/>
</dbReference>
<dbReference type="Proteomes" id="UP000478505">
    <property type="component" value="Unassembled WGS sequence"/>
</dbReference>
<dbReference type="RefSeq" id="WP_164003377.1">
    <property type="nucleotide sequence ID" value="NZ_JAAIKD010000001.1"/>
</dbReference>
<accession>A0A6B3QXC8</accession>
<dbReference type="SMART" id="SM00382">
    <property type="entry name" value="AAA"/>
    <property type="match status" value="1"/>
</dbReference>
<feature type="binding site" evidence="6 7">
    <location>
        <position position="8"/>
    </location>
    <ligand>
        <name>Zn(2+)</name>
        <dbReference type="ChEBI" id="CHEBI:29105"/>
    </ligand>
</feature>
<sequence>MAKEELECSFCGRKKAETNLLIAGLDAHICDRCIEQAHGIVLEESKQDSTEELTSELKLRKPKAIKDFLDQYVIGQDQTKKVMSVAVYNHYKRLLQPKSNDDIEIQKSNIVMAGQTGTGKTLVAKTIAKMLNVPLAIVDATVLTEAGYVGEDVETILTKLLAAADYNVEKAEHGIVFIDEIDKIARKSDNPSITRDVSGEGVQQALLKLLEGTTVNVPPKGGRKHPDQKFIEVNTENILFIAGGAFDGIEKNISKRLNMQAVGYGASKLGESVDKENILQYIIPKDLKDYGLIPEIIGRLPVLTYMDPLDKETLRLILTEPKNAIIKQYQKLFEMDNIDFQITDGALDFIVEKALEYKLGARGLRSLCEAILTDAMFDMPEGNETELKVTKSYAEKALEKTSLRKLKAVS</sequence>
<evidence type="ECO:0000256" key="5">
    <source>
        <dbReference type="ARBA" id="ARBA00023186"/>
    </source>
</evidence>
<evidence type="ECO:0000259" key="8">
    <source>
        <dbReference type="PROSITE" id="PS51902"/>
    </source>
</evidence>
<dbReference type="NCBIfam" id="TIGR00382">
    <property type="entry name" value="clpX"/>
    <property type="match status" value="1"/>
</dbReference>
<dbReference type="InterPro" id="IPR059188">
    <property type="entry name" value="Znf_CLPX-like"/>
</dbReference>
<comment type="subunit">
    <text evidence="6">Component of the ClpX-ClpP complex. Forms a hexameric ring that, in the presence of ATP, binds to fourteen ClpP subunits assembled into a disk-like structure with a central cavity, resembling the structure of eukaryotic proteasomes.</text>
</comment>
<feature type="binding site" evidence="6 7">
    <location>
        <position position="11"/>
    </location>
    <ligand>
        <name>Zn(2+)</name>
        <dbReference type="ChEBI" id="CHEBI:29105"/>
    </ligand>
</feature>
<dbReference type="GO" id="GO:0009376">
    <property type="term" value="C:HslUV protease complex"/>
    <property type="evidence" value="ECO:0007669"/>
    <property type="project" value="TreeGrafter"/>
</dbReference>
<dbReference type="HAMAP" id="MF_00175">
    <property type="entry name" value="ClpX"/>
    <property type="match status" value="1"/>
</dbReference>
<reference evidence="9 10" key="1">
    <citation type="submission" date="2020-02" db="EMBL/GenBank/DDBJ databases">
        <title>Flavobacteriaceae Psychroflexus bacterium YR1-1, complete genome.</title>
        <authorList>
            <person name="Li Y."/>
            <person name="Wu S."/>
        </authorList>
    </citation>
    <scope>NUCLEOTIDE SEQUENCE [LARGE SCALE GENOMIC DNA]</scope>
    <source>
        <strain evidence="9 10">YR1-1</strain>
    </source>
</reference>
<dbReference type="EMBL" id="JAAIKD010000001">
    <property type="protein sequence ID" value="NEV92776.1"/>
    <property type="molecule type" value="Genomic_DNA"/>
</dbReference>
<feature type="binding site" evidence="6 7">
    <location>
        <position position="33"/>
    </location>
    <ligand>
        <name>Zn(2+)</name>
        <dbReference type="ChEBI" id="CHEBI:29105"/>
    </ligand>
</feature>
<dbReference type="Pfam" id="PF07724">
    <property type="entry name" value="AAA_2"/>
    <property type="match status" value="1"/>
</dbReference>
<keyword evidence="5 6" id="KW-0143">Chaperone</keyword>
<evidence type="ECO:0000313" key="9">
    <source>
        <dbReference type="EMBL" id="NEV92776.1"/>
    </source>
</evidence>
<dbReference type="Gene3D" id="3.40.50.300">
    <property type="entry name" value="P-loop containing nucleotide triphosphate hydrolases"/>
    <property type="match status" value="1"/>
</dbReference>
<dbReference type="PROSITE" id="PS00675">
    <property type="entry name" value="SIGMA54_INTERACT_1"/>
    <property type="match status" value="1"/>
</dbReference>
<evidence type="ECO:0000256" key="1">
    <source>
        <dbReference type="ARBA" id="ARBA00022723"/>
    </source>
</evidence>
<keyword evidence="4 6" id="KW-0067">ATP-binding</keyword>
<dbReference type="GO" id="GO:0051082">
    <property type="term" value="F:unfolded protein binding"/>
    <property type="evidence" value="ECO:0007669"/>
    <property type="project" value="UniProtKB-UniRule"/>
</dbReference>
<dbReference type="InterPro" id="IPR004487">
    <property type="entry name" value="Clp_protease_ATP-bd_su_ClpX"/>
</dbReference>